<comment type="catalytic activity">
    <reaction evidence="12 14">
        <text>hydrolysis of (1-&gt;4)-alpha-D-glucosidic linkage in 4-alpha-D-[(1-&gt;4)-alpha-D-glucanosyl]n trehalose to yield trehalose and (1-&gt;4)-alpha-D-glucan.</text>
        <dbReference type="EC" id="3.2.1.141"/>
    </reaction>
</comment>
<dbReference type="Gene3D" id="2.60.40.10">
    <property type="entry name" value="Immunoglobulins"/>
    <property type="match status" value="1"/>
</dbReference>
<evidence type="ECO:0000256" key="6">
    <source>
        <dbReference type="ARBA" id="ARBA00022490"/>
    </source>
</evidence>
<feature type="active site" description="Proton donor" evidence="15">
    <location>
        <position position="293"/>
    </location>
</feature>
<accession>A0A506U5I9</accession>
<evidence type="ECO:0000256" key="2">
    <source>
        <dbReference type="ARBA" id="ARBA00005199"/>
    </source>
</evidence>
<dbReference type="Gene3D" id="3.20.20.80">
    <property type="entry name" value="Glycosidases"/>
    <property type="match status" value="1"/>
</dbReference>
<dbReference type="SMART" id="SM00642">
    <property type="entry name" value="Aamy"/>
    <property type="match status" value="1"/>
</dbReference>
<comment type="caution">
    <text evidence="18">The sequence shown here is derived from an EMBL/GenBank/DDBJ whole genome shotgun (WGS) entry which is preliminary data.</text>
</comment>
<keyword evidence="9 14" id="KW-0326">Glycosidase</keyword>
<dbReference type="SUPFAM" id="SSF51445">
    <property type="entry name" value="(Trans)glycosidases"/>
    <property type="match status" value="1"/>
</dbReference>
<dbReference type="InterPro" id="IPR012768">
    <property type="entry name" value="Trehalose_TreZ"/>
</dbReference>
<evidence type="ECO:0000313" key="19">
    <source>
        <dbReference type="Proteomes" id="UP000320314"/>
    </source>
</evidence>
<dbReference type="InterPro" id="IPR044901">
    <property type="entry name" value="Trehalose_TreZ_E-set_sf"/>
</dbReference>
<dbReference type="PANTHER" id="PTHR43651:SF11">
    <property type="entry name" value="MALTO-OLIGOSYLTREHALOSE TREHALOHYDROLASE"/>
    <property type="match status" value="1"/>
</dbReference>
<dbReference type="PIRSF" id="PIRSF006337">
    <property type="entry name" value="Trehalose_TreZ"/>
    <property type="match status" value="1"/>
</dbReference>
<evidence type="ECO:0000256" key="11">
    <source>
        <dbReference type="ARBA" id="ARBA00033284"/>
    </source>
</evidence>
<dbReference type="CDD" id="cd02853">
    <property type="entry name" value="E_set_MTHase_like_N"/>
    <property type="match status" value="1"/>
</dbReference>
<comment type="pathway">
    <text evidence="2 14">Glycan biosynthesis; trehalose biosynthesis.</text>
</comment>
<dbReference type="NCBIfam" id="TIGR02402">
    <property type="entry name" value="trehalose_TreZ"/>
    <property type="match status" value="1"/>
</dbReference>
<dbReference type="AlphaFoldDB" id="A0A506U5I9"/>
<sequence>MTEAPHWGPTPLEGGGTRFAIWAPGVDAMTLRLSEDDRPMEAAGDGWYSLDAADAKPGMDYMFVRPDGMAVPDPAAREQAGDVHGPSRLVDPESYAWQTAEWRGRPFEEAVFYELHIGTFTPEGTFRAAIDKLDHLADLGVTAIEIMPVAQFAGNRGWGYDGVALYAPHNAYGTPDDLKALVDAAHARGLMAFLDVVYNHFGPDGNYLAAYAGAFFDESKHTPWGAAIAYGEAPVRTFVIDNALYWLKEFRFDGLRFDAIDNIRDDSKPEILVEMAERIRAEITDRPVHLTTEDNRNITRLHERGENGAVPLFTAEWNDDFHNVAHVIATGETDAYYADFAHDHWTKFARVLAEGFAYQGEKTVTGGERGKPSAHLPPLAFVDFLQNHDQTGNRAFGERLIDLAEQDMMHILTAILLLSPHVPLLFMGEEWGETRPFTFFTDFHGELAEAVREGRRREFADFAAFDSPSDRAKIPDPNAAATFEAAKIDWEQVGSETGRHWLALYRELLTIRHRQIVPRLAGTGGNCSRVVQADDGVIGIDWQLDGALLEMRANFTGETRECPPTTGRTLFATTIRSDDHIDARSIIVRIDTGEA</sequence>
<evidence type="ECO:0000259" key="17">
    <source>
        <dbReference type="SMART" id="SM00642"/>
    </source>
</evidence>
<feature type="active site" description="Nucleophile" evidence="15">
    <location>
        <position position="258"/>
    </location>
</feature>
<keyword evidence="19" id="KW-1185">Reference proteome</keyword>
<dbReference type="InterPro" id="IPR013783">
    <property type="entry name" value="Ig-like_fold"/>
</dbReference>
<dbReference type="InterPro" id="IPR006047">
    <property type="entry name" value="GH13_cat_dom"/>
</dbReference>
<dbReference type="Pfam" id="PF00128">
    <property type="entry name" value="Alpha-amylase"/>
    <property type="match status" value="1"/>
</dbReference>
<evidence type="ECO:0000256" key="15">
    <source>
        <dbReference type="PIRSR" id="PIRSR006337-1"/>
    </source>
</evidence>
<feature type="domain" description="Glycosyl hydrolase family 13 catalytic" evidence="17">
    <location>
        <begin position="89"/>
        <end position="466"/>
    </location>
</feature>
<evidence type="ECO:0000256" key="8">
    <source>
        <dbReference type="ARBA" id="ARBA00023277"/>
    </source>
</evidence>
<evidence type="ECO:0000256" key="4">
    <source>
        <dbReference type="ARBA" id="ARBA00012268"/>
    </source>
</evidence>
<dbReference type="Proteomes" id="UP000320314">
    <property type="component" value="Unassembled WGS sequence"/>
</dbReference>
<feature type="site" description="Transition state stabilizer" evidence="16">
    <location>
        <position position="389"/>
    </location>
</feature>
<evidence type="ECO:0000256" key="13">
    <source>
        <dbReference type="NCBIfam" id="TIGR02402"/>
    </source>
</evidence>
<evidence type="ECO:0000313" key="18">
    <source>
        <dbReference type="EMBL" id="TPW29623.1"/>
    </source>
</evidence>
<dbReference type="PANTHER" id="PTHR43651">
    <property type="entry name" value="1,4-ALPHA-GLUCAN-BRANCHING ENZYME"/>
    <property type="match status" value="1"/>
</dbReference>
<dbReference type="SUPFAM" id="SSF81296">
    <property type="entry name" value="E set domains"/>
    <property type="match status" value="1"/>
</dbReference>
<dbReference type="GO" id="GO:0005737">
    <property type="term" value="C:cytoplasm"/>
    <property type="evidence" value="ECO:0007669"/>
    <property type="project" value="UniProtKB-SubCell"/>
</dbReference>
<dbReference type="InterPro" id="IPR013780">
    <property type="entry name" value="Glyco_hydro_b"/>
</dbReference>
<dbReference type="Gene3D" id="2.60.40.1180">
    <property type="entry name" value="Golgi alpha-mannosidase II"/>
    <property type="match status" value="1"/>
</dbReference>
<dbReference type="EC" id="3.2.1.141" evidence="4 13"/>
<dbReference type="Gene3D" id="1.10.10.760">
    <property type="entry name" value="E-set domains of sugar-utilizing enzymes"/>
    <property type="match status" value="1"/>
</dbReference>
<evidence type="ECO:0000256" key="14">
    <source>
        <dbReference type="PIRNR" id="PIRNR006337"/>
    </source>
</evidence>
<evidence type="ECO:0000256" key="3">
    <source>
        <dbReference type="ARBA" id="ARBA00008061"/>
    </source>
</evidence>
<comment type="similarity">
    <text evidence="3 14">Belongs to the glycosyl hydrolase 13 family.</text>
</comment>
<dbReference type="GO" id="GO:0033942">
    <property type="term" value="F:4-alpha-D-(1-&gt;4)-alpha-D-glucanotrehalose trehalohydrolase activity"/>
    <property type="evidence" value="ECO:0007669"/>
    <property type="project" value="UniProtKB-EC"/>
</dbReference>
<evidence type="ECO:0000256" key="12">
    <source>
        <dbReference type="ARBA" id="ARBA00034013"/>
    </source>
</evidence>
<evidence type="ECO:0000256" key="9">
    <source>
        <dbReference type="ARBA" id="ARBA00023295"/>
    </source>
</evidence>
<keyword evidence="8" id="KW-0119">Carbohydrate metabolism</keyword>
<evidence type="ECO:0000256" key="16">
    <source>
        <dbReference type="PIRSR" id="PIRSR006337-3"/>
    </source>
</evidence>
<dbReference type="RefSeq" id="WP_141166366.1">
    <property type="nucleotide sequence ID" value="NZ_VHLH01000010.1"/>
</dbReference>
<dbReference type="InterPro" id="IPR017853">
    <property type="entry name" value="GH"/>
</dbReference>
<name>A0A506U5I9_9HYPH</name>
<dbReference type="OrthoDB" id="9800174at2"/>
<keyword evidence="7 14" id="KW-0378">Hydrolase</keyword>
<evidence type="ECO:0000256" key="10">
    <source>
        <dbReference type="ARBA" id="ARBA00032057"/>
    </source>
</evidence>
<organism evidence="18 19">
    <name type="scientific">Pararhizobium mangrovi</name>
    <dbReference type="NCBI Taxonomy" id="2590452"/>
    <lineage>
        <taxon>Bacteria</taxon>
        <taxon>Pseudomonadati</taxon>
        <taxon>Pseudomonadota</taxon>
        <taxon>Alphaproteobacteria</taxon>
        <taxon>Hyphomicrobiales</taxon>
        <taxon>Rhizobiaceae</taxon>
        <taxon>Rhizobium/Agrobacterium group</taxon>
        <taxon>Pararhizobium</taxon>
    </lineage>
</organism>
<dbReference type="EMBL" id="VHLH01000010">
    <property type="protein sequence ID" value="TPW29623.1"/>
    <property type="molecule type" value="Genomic_DNA"/>
</dbReference>
<protein>
    <recommendedName>
        <fullName evidence="5 13">Malto-oligosyltrehalose trehalohydrolase</fullName>
        <shortName evidence="14">MTHase</shortName>
        <ecNumber evidence="4 13">3.2.1.141</ecNumber>
    </recommendedName>
    <alternativeName>
        <fullName evidence="11 14">4-alpha-D-((1-&gt;4)-alpha-D-glucano)trehalose trehalohydrolase</fullName>
    </alternativeName>
    <alternativeName>
        <fullName evidence="10 14">Maltooligosyl trehalose trehalohydrolase</fullName>
    </alternativeName>
</protein>
<keyword evidence="6" id="KW-0963">Cytoplasm</keyword>
<reference evidence="18 19" key="1">
    <citation type="submission" date="2019-06" db="EMBL/GenBank/DDBJ databases">
        <authorList>
            <person name="Li M."/>
        </authorList>
    </citation>
    <scope>NUCLEOTIDE SEQUENCE [LARGE SCALE GENOMIC DNA]</scope>
    <source>
        <strain evidence="18 19">BGMRC6574</strain>
    </source>
</reference>
<evidence type="ECO:0000256" key="5">
    <source>
        <dbReference type="ARBA" id="ARBA00015938"/>
    </source>
</evidence>
<evidence type="ECO:0000256" key="7">
    <source>
        <dbReference type="ARBA" id="ARBA00022801"/>
    </source>
</evidence>
<gene>
    <name evidence="18" type="primary">treZ</name>
    <name evidence="18" type="ORF">FJU11_07230</name>
</gene>
<comment type="subcellular location">
    <subcellularLocation>
        <location evidence="1 15">Cytoplasm</location>
    </subcellularLocation>
</comment>
<dbReference type="UniPathway" id="UPA00299"/>
<dbReference type="InterPro" id="IPR014756">
    <property type="entry name" value="Ig_E-set"/>
</dbReference>
<dbReference type="GO" id="GO:0005992">
    <property type="term" value="P:trehalose biosynthetic process"/>
    <property type="evidence" value="ECO:0007669"/>
    <property type="project" value="UniProtKB-UniRule"/>
</dbReference>
<evidence type="ECO:0000256" key="1">
    <source>
        <dbReference type="ARBA" id="ARBA00004496"/>
    </source>
</evidence>
<dbReference type="CDD" id="cd11325">
    <property type="entry name" value="AmyAc_GTHase"/>
    <property type="match status" value="1"/>
</dbReference>
<proteinExistence type="inferred from homology"/>